<protein>
    <recommendedName>
        <fullName evidence="1">G patch domain-containing protein 4</fullName>
    </recommendedName>
</protein>
<gene>
    <name evidence="4" type="ORF">LOD99_8141</name>
</gene>
<dbReference type="PANTHER" id="PTHR23149:SF9">
    <property type="entry name" value="G PATCH DOMAIN-CONTAINING PROTEIN 4"/>
    <property type="match status" value="1"/>
</dbReference>
<comment type="caution">
    <text evidence="4">The sequence shown here is derived from an EMBL/GenBank/DDBJ whole genome shotgun (WGS) entry which is preliminary data.</text>
</comment>
<sequence length="175" mass="19811">MSMSSFGEKELKKFGWREGKGLGAAEDGIKEPIRVTVKGDTKGVGYHQTECSLEFDNEWWKLAYNTSAESVVVDNKEDNVIIDKKKPRVVRKGEIEKGATNFVAEGESAVRDRDLDTRKETERAKQESQLISLYRKNEASKQYSSPSGKQKRIAQQEARLEKKSRSVHNSSVEIN</sequence>
<dbReference type="GO" id="GO:0003676">
    <property type="term" value="F:nucleic acid binding"/>
    <property type="evidence" value="ECO:0007669"/>
    <property type="project" value="InterPro"/>
</dbReference>
<dbReference type="SMART" id="SM00443">
    <property type="entry name" value="G_patch"/>
    <property type="match status" value="1"/>
</dbReference>
<evidence type="ECO:0000256" key="1">
    <source>
        <dbReference type="ARBA" id="ARBA00040365"/>
    </source>
</evidence>
<reference evidence="4 5" key="1">
    <citation type="journal article" date="2023" name="BMC Biol.">
        <title>The compact genome of the sponge Oopsacas minuta (Hexactinellida) is lacking key metazoan core genes.</title>
        <authorList>
            <person name="Santini S."/>
            <person name="Schenkelaars Q."/>
            <person name="Jourda C."/>
            <person name="Duchesne M."/>
            <person name="Belahbib H."/>
            <person name="Rocher C."/>
            <person name="Selva M."/>
            <person name="Riesgo A."/>
            <person name="Vervoort M."/>
            <person name="Leys S.P."/>
            <person name="Kodjabachian L."/>
            <person name="Le Bivic A."/>
            <person name="Borchiellini C."/>
            <person name="Claverie J.M."/>
            <person name="Renard E."/>
        </authorList>
    </citation>
    <scope>NUCLEOTIDE SEQUENCE [LARGE SCALE GENOMIC DNA]</scope>
    <source>
        <strain evidence="4">SPO-2</strain>
    </source>
</reference>
<keyword evidence="5" id="KW-1185">Reference proteome</keyword>
<evidence type="ECO:0000313" key="5">
    <source>
        <dbReference type="Proteomes" id="UP001165289"/>
    </source>
</evidence>
<dbReference type="AlphaFoldDB" id="A0AAV7JI50"/>
<dbReference type="InterPro" id="IPR000467">
    <property type="entry name" value="G_patch_dom"/>
</dbReference>
<dbReference type="GO" id="GO:0005730">
    <property type="term" value="C:nucleolus"/>
    <property type="evidence" value="ECO:0007669"/>
    <property type="project" value="TreeGrafter"/>
</dbReference>
<evidence type="ECO:0000256" key="2">
    <source>
        <dbReference type="SAM" id="MobiDB-lite"/>
    </source>
</evidence>
<proteinExistence type="predicted"/>
<dbReference type="PROSITE" id="PS50174">
    <property type="entry name" value="G_PATCH"/>
    <property type="match status" value="1"/>
</dbReference>
<evidence type="ECO:0000313" key="4">
    <source>
        <dbReference type="EMBL" id="KAI6648509.1"/>
    </source>
</evidence>
<accession>A0AAV7JI50</accession>
<feature type="compositionally biased region" description="Basic and acidic residues" evidence="2">
    <location>
        <begin position="108"/>
        <end position="126"/>
    </location>
</feature>
<dbReference type="Proteomes" id="UP001165289">
    <property type="component" value="Unassembled WGS sequence"/>
</dbReference>
<name>A0AAV7JI50_9METZ</name>
<feature type="domain" description="G-patch" evidence="3">
    <location>
        <begin position="3"/>
        <end position="49"/>
    </location>
</feature>
<dbReference type="InterPro" id="IPR050656">
    <property type="entry name" value="PINX1"/>
</dbReference>
<feature type="region of interest" description="Disordered" evidence="2">
    <location>
        <begin position="106"/>
        <end position="175"/>
    </location>
</feature>
<dbReference type="PANTHER" id="PTHR23149">
    <property type="entry name" value="G PATCH DOMAIN CONTAINING PROTEIN"/>
    <property type="match status" value="1"/>
</dbReference>
<dbReference type="Pfam" id="PF01585">
    <property type="entry name" value="G-patch"/>
    <property type="match status" value="1"/>
</dbReference>
<evidence type="ECO:0000259" key="3">
    <source>
        <dbReference type="PROSITE" id="PS50174"/>
    </source>
</evidence>
<organism evidence="4 5">
    <name type="scientific">Oopsacas minuta</name>
    <dbReference type="NCBI Taxonomy" id="111878"/>
    <lineage>
        <taxon>Eukaryota</taxon>
        <taxon>Metazoa</taxon>
        <taxon>Porifera</taxon>
        <taxon>Hexactinellida</taxon>
        <taxon>Hexasterophora</taxon>
        <taxon>Lyssacinosida</taxon>
        <taxon>Leucopsacidae</taxon>
        <taxon>Oopsacas</taxon>
    </lineage>
</organism>
<dbReference type="EMBL" id="JAKMXF010000330">
    <property type="protein sequence ID" value="KAI6648509.1"/>
    <property type="molecule type" value="Genomic_DNA"/>
</dbReference>